<dbReference type="EMBL" id="UOFU01000156">
    <property type="protein sequence ID" value="VAW98977.1"/>
    <property type="molecule type" value="Genomic_DNA"/>
</dbReference>
<gene>
    <name evidence="2" type="ORF">MNBD_GAMMA20-766</name>
</gene>
<dbReference type="CDD" id="cd02966">
    <property type="entry name" value="TlpA_like_family"/>
    <property type="match status" value="1"/>
</dbReference>
<dbReference type="InterPro" id="IPR013766">
    <property type="entry name" value="Thioredoxin_domain"/>
</dbReference>
<protein>
    <submittedName>
        <fullName evidence="2">Thioredoxin family protein</fullName>
    </submittedName>
</protein>
<feature type="domain" description="Thioredoxin" evidence="1">
    <location>
        <begin position="20"/>
        <end position="161"/>
    </location>
</feature>
<dbReference type="Gene3D" id="3.40.30.10">
    <property type="entry name" value="Glutaredoxin"/>
    <property type="match status" value="1"/>
</dbReference>
<dbReference type="PANTHER" id="PTHR42852">
    <property type="entry name" value="THIOL:DISULFIDE INTERCHANGE PROTEIN DSBE"/>
    <property type="match status" value="1"/>
</dbReference>
<name>A0A3B1AHP4_9ZZZZ</name>
<dbReference type="PANTHER" id="PTHR42852:SF18">
    <property type="entry name" value="CHROMOSOME UNDETERMINED SCAFFOLD_47, WHOLE GENOME SHOTGUN SEQUENCE"/>
    <property type="match status" value="1"/>
</dbReference>
<proteinExistence type="predicted"/>
<dbReference type="InterPro" id="IPR036249">
    <property type="entry name" value="Thioredoxin-like_sf"/>
</dbReference>
<dbReference type="InterPro" id="IPR050553">
    <property type="entry name" value="Thioredoxin_ResA/DsbE_sf"/>
</dbReference>
<evidence type="ECO:0000313" key="2">
    <source>
        <dbReference type="EMBL" id="VAW98977.1"/>
    </source>
</evidence>
<dbReference type="AlphaFoldDB" id="A0A3B1AHP4"/>
<evidence type="ECO:0000259" key="1">
    <source>
        <dbReference type="PROSITE" id="PS51352"/>
    </source>
</evidence>
<dbReference type="PROSITE" id="PS51352">
    <property type="entry name" value="THIOREDOXIN_2"/>
    <property type="match status" value="1"/>
</dbReference>
<dbReference type="GO" id="GO:0016491">
    <property type="term" value="F:oxidoreductase activity"/>
    <property type="evidence" value="ECO:0007669"/>
    <property type="project" value="InterPro"/>
</dbReference>
<dbReference type="InterPro" id="IPR013740">
    <property type="entry name" value="Redoxin"/>
</dbReference>
<sequence length="162" mass="18369">MRPHFHQLLAVFLFALPLSIFAQQPAPGFTLPTLPDDGEISLTALKGRVVYLDFWATWCPPCRKSFPWMDEMQAQYGDDGLTIVAISIDRNRQLAERFIQQMKPGFIIAHDAKGSVAKSYKVSAMPTSYLIDRDGNIVSTHLGFRKSDEAKLERRIEDLLDQ</sequence>
<accession>A0A3B1AHP4</accession>
<reference evidence="2" key="1">
    <citation type="submission" date="2018-06" db="EMBL/GenBank/DDBJ databases">
        <authorList>
            <person name="Zhirakovskaya E."/>
        </authorList>
    </citation>
    <scope>NUCLEOTIDE SEQUENCE</scope>
</reference>
<organism evidence="2">
    <name type="scientific">hydrothermal vent metagenome</name>
    <dbReference type="NCBI Taxonomy" id="652676"/>
    <lineage>
        <taxon>unclassified sequences</taxon>
        <taxon>metagenomes</taxon>
        <taxon>ecological metagenomes</taxon>
    </lineage>
</organism>
<dbReference type="Pfam" id="PF08534">
    <property type="entry name" value="Redoxin"/>
    <property type="match status" value="1"/>
</dbReference>
<dbReference type="SUPFAM" id="SSF52833">
    <property type="entry name" value="Thioredoxin-like"/>
    <property type="match status" value="1"/>
</dbReference>